<gene>
    <name evidence="2" type="ORF">ElyMa_004604800</name>
</gene>
<dbReference type="InterPro" id="IPR043128">
    <property type="entry name" value="Rev_trsase/Diguanyl_cyclase"/>
</dbReference>
<dbReference type="Proteomes" id="UP000762676">
    <property type="component" value="Unassembled WGS sequence"/>
</dbReference>
<accession>A0AAV4HY46</accession>
<keyword evidence="3" id="KW-1185">Reference proteome</keyword>
<dbReference type="Gene3D" id="3.10.10.10">
    <property type="entry name" value="HIV Type 1 Reverse Transcriptase, subunit A, domain 1"/>
    <property type="match status" value="1"/>
</dbReference>
<dbReference type="InterPro" id="IPR000477">
    <property type="entry name" value="RT_dom"/>
</dbReference>
<dbReference type="PROSITE" id="PS50878">
    <property type="entry name" value="RT_POL"/>
    <property type="match status" value="1"/>
</dbReference>
<dbReference type="Pfam" id="PF00078">
    <property type="entry name" value="RVT_1"/>
    <property type="match status" value="1"/>
</dbReference>
<dbReference type="Gene3D" id="3.30.70.270">
    <property type="match status" value="2"/>
</dbReference>
<dbReference type="CDD" id="cd01647">
    <property type="entry name" value="RT_LTR"/>
    <property type="match status" value="1"/>
</dbReference>
<dbReference type="SUPFAM" id="SSF56672">
    <property type="entry name" value="DNA/RNA polymerases"/>
    <property type="match status" value="1"/>
</dbReference>
<dbReference type="FunFam" id="3.30.70.270:FF:000020">
    <property type="entry name" value="Transposon Tf2-6 polyprotein-like Protein"/>
    <property type="match status" value="1"/>
</dbReference>
<reference evidence="2 3" key="1">
    <citation type="journal article" date="2021" name="Elife">
        <title>Chloroplast acquisition without the gene transfer in kleptoplastic sea slugs, Plakobranchus ocellatus.</title>
        <authorList>
            <person name="Maeda T."/>
            <person name="Takahashi S."/>
            <person name="Yoshida T."/>
            <person name="Shimamura S."/>
            <person name="Takaki Y."/>
            <person name="Nagai Y."/>
            <person name="Toyoda A."/>
            <person name="Suzuki Y."/>
            <person name="Arimoto A."/>
            <person name="Ishii H."/>
            <person name="Satoh N."/>
            <person name="Nishiyama T."/>
            <person name="Hasebe M."/>
            <person name="Maruyama T."/>
            <person name="Minagawa J."/>
            <person name="Obokata J."/>
            <person name="Shigenobu S."/>
        </authorList>
    </citation>
    <scope>NUCLEOTIDE SEQUENCE [LARGE SCALE GENOMIC DNA]</scope>
</reference>
<sequence length="448" mass="50776">MTSLADLVALGERMGYADLSIQFPEVKETELPDDVKINSALSEDRVTHIRGILREFPNTLSDLPGRTNVLEHVIRVSEDKPFRIKQYDLPAHALSAVTEEIDKMISSGIIEPSSSPYASPITVVKKKDGTIRLCIDFRRLNSITEFDAEPIPTLEELLTKMQGARFFSKLDLTKGYWQIPIREDCRHLTAFQTLRGLYQFVFMPFGLSTASSTFQRMMQRVLGTADFIASYFDDVMIFSKTWDDHVVHIRKTLELLENAGLTAKPAKACMGFTKVDFLGHIVSEGKVQPDNEKTQKITDLKQPTTKKEVKRVLALLGYYRRFVPNYSQIAQPLTDLTRKAQPNKVKWTEECQNSLERLKGVLTSQPVLRVPNLDKPFVVQTDASNKAIAGVLLQEHHGTLLPCHYVSRKLLDREINYAIIEKEALAIIFSLGKFAKLVWFMNPLTSSL</sequence>
<proteinExistence type="predicted"/>
<comment type="caution">
    <text evidence="2">The sequence shown here is derived from an EMBL/GenBank/DDBJ whole genome shotgun (WGS) entry which is preliminary data.</text>
</comment>
<evidence type="ECO:0000313" key="3">
    <source>
        <dbReference type="Proteomes" id="UP000762676"/>
    </source>
</evidence>
<organism evidence="2 3">
    <name type="scientific">Elysia marginata</name>
    <dbReference type="NCBI Taxonomy" id="1093978"/>
    <lineage>
        <taxon>Eukaryota</taxon>
        <taxon>Metazoa</taxon>
        <taxon>Spiralia</taxon>
        <taxon>Lophotrochozoa</taxon>
        <taxon>Mollusca</taxon>
        <taxon>Gastropoda</taxon>
        <taxon>Heterobranchia</taxon>
        <taxon>Euthyneura</taxon>
        <taxon>Panpulmonata</taxon>
        <taxon>Sacoglossa</taxon>
        <taxon>Placobranchoidea</taxon>
        <taxon>Plakobranchidae</taxon>
        <taxon>Elysia</taxon>
    </lineage>
</organism>
<evidence type="ECO:0000259" key="1">
    <source>
        <dbReference type="PROSITE" id="PS50878"/>
    </source>
</evidence>
<protein>
    <submittedName>
        <fullName evidence="2">Polyprotein</fullName>
    </submittedName>
</protein>
<dbReference type="InterPro" id="IPR041577">
    <property type="entry name" value="RT_RNaseH_2"/>
</dbReference>
<dbReference type="PANTHER" id="PTHR33064">
    <property type="entry name" value="POL PROTEIN"/>
    <property type="match status" value="1"/>
</dbReference>
<feature type="domain" description="Reverse transcriptase" evidence="1">
    <location>
        <begin position="105"/>
        <end position="282"/>
    </location>
</feature>
<dbReference type="AlphaFoldDB" id="A0AAV4HY46"/>
<dbReference type="PANTHER" id="PTHR33064:SF29">
    <property type="entry name" value="PEPTIDASE A2 DOMAIN-CONTAINING PROTEIN-RELATED"/>
    <property type="match status" value="1"/>
</dbReference>
<evidence type="ECO:0000313" key="2">
    <source>
        <dbReference type="EMBL" id="GFS02341.1"/>
    </source>
</evidence>
<dbReference type="EMBL" id="BMAT01009236">
    <property type="protein sequence ID" value="GFS02341.1"/>
    <property type="molecule type" value="Genomic_DNA"/>
</dbReference>
<name>A0AAV4HY46_9GAST</name>
<dbReference type="InterPro" id="IPR051320">
    <property type="entry name" value="Viral_Replic_Matur_Polypro"/>
</dbReference>
<dbReference type="Pfam" id="PF17919">
    <property type="entry name" value="RT_RNaseH_2"/>
    <property type="match status" value="1"/>
</dbReference>
<dbReference type="InterPro" id="IPR043502">
    <property type="entry name" value="DNA/RNA_pol_sf"/>
</dbReference>